<feature type="transmembrane region" description="Helical" evidence="2">
    <location>
        <begin position="130"/>
        <end position="149"/>
    </location>
</feature>
<reference evidence="3 4" key="1">
    <citation type="journal article" date="2014" name="Genome Biol. Evol.">
        <title>The secreted proteins of Achlya hypogyna and Thraustotheca clavata identify the ancestral oomycete secretome and reveal gene acquisitions by horizontal gene transfer.</title>
        <authorList>
            <person name="Misner I."/>
            <person name="Blouin N."/>
            <person name="Leonard G."/>
            <person name="Richards T.A."/>
            <person name="Lane C.E."/>
        </authorList>
    </citation>
    <scope>NUCLEOTIDE SEQUENCE [LARGE SCALE GENOMIC DNA]</scope>
    <source>
        <strain evidence="3 4">ATCC 48635</strain>
    </source>
</reference>
<name>A0A1V9YA17_ACHHY</name>
<sequence length="217" mass="23224">MTVVPESLLLFTLAFGAYAAMCGLRFISHMALILLLLEYFFLLTVSEVAAIAAVIVLTGLLGIGHARRVLRQWVYTGMRAVLCAGGILGLGLFLYFALGETLDAGLAVGVGLTTMVFVALFACCDDRVSFIVTTACLGTALMMTAVALWDNDHLVFAVWHLPLALFLLVLGAGTQWHFAKVAAVPDVAVLWLTPRASDATEPATPTPKHLGDEHHIV</sequence>
<feature type="transmembrane region" description="Helical" evidence="2">
    <location>
        <begin position="73"/>
        <end position="98"/>
    </location>
</feature>
<accession>A0A1V9YA17</accession>
<dbReference type="OrthoDB" id="77032at2759"/>
<keyword evidence="2" id="KW-0812">Transmembrane</keyword>
<feature type="transmembrane region" description="Helical" evidence="2">
    <location>
        <begin position="7"/>
        <end position="27"/>
    </location>
</feature>
<keyword evidence="2" id="KW-0472">Membrane</keyword>
<evidence type="ECO:0000256" key="2">
    <source>
        <dbReference type="SAM" id="Phobius"/>
    </source>
</evidence>
<keyword evidence="4" id="KW-1185">Reference proteome</keyword>
<evidence type="ECO:0000313" key="3">
    <source>
        <dbReference type="EMBL" id="OQR82567.1"/>
    </source>
</evidence>
<feature type="transmembrane region" description="Helical" evidence="2">
    <location>
        <begin position="104"/>
        <end position="123"/>
    </location>
</feature>
<keyword evidence="2" id="KW-1133">Transmembrane helix</keyword>
<protein>
    <submittedName>
        <fullName evidence="3">Uncharacterized protein</fullName>
    </submittedName>
</protein>
<organism evidence="3 4">
    <name type="scientific">Achlya hypogyna</name>
    <name type="common">Oomycete</name>
    <name type="synonym">Protoachlya hypogyna</name>
    <dbReference type="NCBI Taxonomy" id="1202772"/>
    <lineage>
        <taxon>Eukaryota</taxon>
        <taxon>Sar</taxon>
        <taxon>Stramenopiles</taxon>
        <taxon>Oomycota</taxon>
        <taxon>Saprolegniomycetes</taxon>
        <taxon>Saprolegniales</taxon>
        <taxon>Achlyaceae</taxon>
        <taxon>Achlya</taxon>
    </lineage>
</organism>
<feature type="transmembrane region" description="Helical" evidence="2">
    <location>
        <begin position="39"/>
        <end position="61"/>
    </location>
</feature>
<gene>
    <name evidence="3" type="ORF">ACHHYP_15847</name>
</gene>
<feature type="region of interest" description="Disordered" evidence="1">
    <location>
        <begin position="198"/>
        <end position="217"/>
    </location>
</feature>
<feature type="transmembrane region" description="Helical" evidence="2">
    <location>
        <begin position="155"/>
        <end position="173"/>
    </location>
</feature>
<evidence type="ECO:0000313" key="4">
    <source>
        <dbReference type="Proteomes" id="UP000243579"/>
    </source>
</evidence>
<dbReference type="Proteomes" id="UP000243579">
    <property type="component" value="Unassembled WGS sequence"/>
</dbReference>
<evidence type="ECO:0000256" key="1">
    <source>
        <dbReference type="SAM" id="MobiDB-lite"/>
    </source>
</evidence>
<proteinExistence type="predicted"/>
<comment type="caution">
    <text evidence="3">The sequence shown here is derived from an EMBL/GenBank/DDBJ whole genome shotgun (WGS) entry which is preliminary data.</text>
</comment>
<dbReference type="EMBL" id="JNBR01002432">
    <property type="protein sequence ID" value="OQR82567.1"/>
    <property type="molecule type" value="Genomic_DNA"/>
</dbReference>
<dbReference type="AlphaFoldDB" id="A0A1V9YA17"/>